<comment type="function">
    <text evidence="2">Decarboxylates L-threonine-O-3-phosphate to yield (R)-1-amino-2-propanol O-2-phosphate, the precursor for the linkage between the nucleotide loop and the corrin ring in cobalamin.</text>
</comment>
<reference evidence="11 12" key="1">
    <citation type="submission" date="2016-11" db="EMBL/GenBank/DDBJ databases">
        <authorList>
            <person name="Varghese N."/>
            <person name="Submissions S."/>
        </authorList>
    </citation>
    <scope>NUCLEOTIDE SEQUENCE [LARGE SCALE GENOMIC DNA]</scope>
    <source>
        <strain evidence="11 12">DSM 29620</strain>
    </source>
</reference>
<dbReference type="GO" id="GO:0030170">
    <property type="term" value="F:pyridoxal phosphate binding"/>
    <property type="evidence" value="ECO:0007669"/>
    <property type="project" value="InterPro"/>
</dbReference>
<dbReference type="UniPathway" id="UPA00148"/>
<dbReference type="EMBL" id="FQZZ01000004">
    <property type="protein sequence ID" value="SHK29672.1"/>
    <property type="molecule type" value="Genomic_DNA"/>
</dbReference>
<dbReference type="Gene3D" id="3.40.640.10">
    <property type="entry name" value="Type I PLP-dependent aspartate aminotransferase-like (Major domain)"/>
    <property type="match status" value="1"/>
</dbReference>
<evidence type="ECO:0000256" key="8">
    <source>
        <dbReference type="ARBA" id="ARBA00029996"/>
    </source>
</evidence>
<evidence type="ECO:0000256" key="6">
    <source>
        <dbReference type="ARBA" id="ARBA00022898"/>
    </source>
</evidence>
<dbReference type="CDD" id="cd00609">
    <property type="entry name" value="AAT_like"/>
    <property type="match status" value="1"/>
</dbReference>
<evidence type="ECO:0000256" key="5">
    <source>
        <dbReference type="ARBA" id="ARBA00022573"/>
    </source>
</evidence>
<comment type="pathway">
    <text evidence="3">Cofactor biosynthesis; adenosylcobalamin biosynthesis.</text>
</comment>
<dbReference type="InterPro" id="IPR015424">
    <property type="entry name" value="PyrdxlP-dep_Trfase"/>
</dbReference>
<dbReference type="InterPro" id="IPR004839">
    <property type="entry name" value="Aminotransferase_I/II_large"/>
</dbReference>
<organism evidence="11 12">
    <name type="scientific">Lutimaribacter pacificus</name>
    <dbReference type="NCBI Taxonomy" id="391948"/>
    <lineage>
        <taxon>Bacteria</taxon>
        <taxon>Pseudomonadati</taxon>
        <taxon>Pseudomonadota</taxon>
        <taxon>Alphaproteobacteria</taxon>
        <taxon>Rhodobacterales</taxon>
        <taxon>Roseobacteraceae</taxon>
        <taxon>Lutimaribacter</taxon>
    </lineage>
</organism>
<name>A0A1H0HY03_9RHOB</name>
<evidence type="ECO:0000259" key="10">
    <source>
        <dbReference type="Pfam" id="PF00155"/>
    </source>
</evidence>
<dbReference type="RefSeq" id="WP_223228055.1">
    <property type="nucleotide sequence ID" value="NZ_FNIO01000004.1"/>
</dbReference>
<dbReference type="GO" id="GO:0048472">
    <property type="term" value="F:threonine-phosphate decarboxylase activity"/>
    <property type="evidence" value="ECO:0007669"/>
    <property type="project" value="UniProtKB-EC"/>
</dbReference>
<evidence type="ECO:0000313" key="11">
    <source>
        <dbReference type="EMBL" id="SHK29672.1"/>
    </source>
</evidence>
<accession>A0A1H0HY03</accession>
<evidence type="ECO:0000256" key="3">
    <source>
        <dbReference type="ARBA" id="ARBA00004953"/>
    </source>
</evidence>
<evidence type="ECO:0000313" key="12">
    <source>
        <dbReference type="Proteomes" id="UP000324252"/>
    </source>
</evidence>
<dbReference type="NCBIfam" id="TIGR01140">
    <property type="entry name" value="L_thr_O3P_dcar"/>
    <property type="match status" value="1"/>
</dbReference>
<keyword evidence="7" id="KW-0456">Lyase</keyword>
<dbReference type="InterPro" id="IPR015421">
    <property type="entry name" value="PyrdxlP-dep_Trfase_major"/>
</dbReference>
<comment type="catalytic activity">
    <reaction evidence="9">
        <text>O-phospho-L-threonine + H(+) = (R)-1-aminopropan-2-yl phosphate + CO2</text>
        <dbReference type="Rhea" id="RHEA:11492"/>
        <dbReference type="ChEBI" id="CHEBI:15378"/>
        <dbReference type="ChEBI" id="CHEBI:16526"/>
        <dbReference type="ChEBI" id="CHEBI:58563"/>
        <dbReference type="ChEBI" id="CHEBI:58675"/>
        <dbReference type="EC" id="4.1.1.81"/>
    </reaction>
</comment>
<dbReference type="SUPFAM" id="SSF53383">
    <property type="entry name" value="PLP-dependent transferases"/>
    <property type="match status" value="1"/>
</dbReference>
<dbReference type="GO" id="GO:0009236">
    <property type="term" value="P:cobalamin biosynthetic process"/>
    <property type="evidence" value="ECO:0007669"/>
    <property type="project" value="UniProtKB-UniPathway"/>
</dbReference>
<protein>
    <recommendedName>
        <fullName evidence="4">threonine-phosphate decarboxylase</fullName>
        <ecNumber evidence="4">4.1.1.81</ecNumber>
    </recommendedName>
    <alternativeName>
        <fullName evidence="8">L-threonine-O-3-phosphate decarboxylase</fullName>
    </alternativeName>
</protein>
<evidence type="ECO:0000256" key="7">
    <source>
        <dbReference type="ARBA" id="ARBA00023239"/>
    </source>
</evidence>
<dbReference type="Gene3D" id="3.90.1150.10">
    <property type="entry name" value="Aspartate Aminotransferase, domain 1"/>
    <property type="match status" value="1"/>
</dbReference>
<comment type="cofactor">
    <cofactor evidence="1">
        <name>pyridoxal 5'-phosphate</name>
        <dbReference type="ChEBI" id="CHEBI:597326"/>
    </cofactor>
</comment>
<dbReference type="Proteomes" id="UP000324252">
    <property type="component" value="Unassembled WGS sequence"/>
</dbReference>
<dbReference type="PANTHER" id="PTHR42885">
    <property type="entry name" value="HISTIDINOL-PHOSPHATE AMINOTRANSFERASE-RELATED"/>
    <property type="match status" value="1"/>
</dbReference>
<dbReference type="AlphaFoldDB" id="A0A1H0HY03"/>
<feature type="domain" description="Aminotransferase class I/classII large" evidence="10">
    <location>
        <begin position="53"/>
        <end position="302"/>
    </location>
</feature>
<keyword evidence="6" id="KW-0663">Pyridoxal phosphate</keyword>
<dbReference type="InterPro" id="IPR004838">
    <property type="entry name" value="NHTrfase_class1_PyrdxlP-BS"/>
</dbReference>
<evidence type="ECO:0000256" key="2">
    <source>
        <dbReference type="ARBA" id="ARBA00003444"/>
    </source>
</evidence>
<dbReference type="PANTHER" id="PTHR42885:SF1">
    <property type="entry name" value="THREONINE-PHOSPHATE DECARBOXYLASE"/>
    <property type="match status" value="1"/>
</dbReference>
<dbReference type="PROSITE" id="PS00105">
    <property type="entry name" value="AA_TRANSFER_CLASS_1"/>
    <property type="match status" value="1"/>
</dbReference>
<dbReference type="InterPro" id="IPR005860">
    <property type="entry name" value="CobD"/>
</dbReference>
<dbReference type="EC" id="4.1.1.81" evidence="4"/>
<sequence length="321" mass="34352">MPGPDQTQRDHGGGLDAAIATYGGTRAGWLDLSTGINPVPYPLPDLPADAWTALPDAAAQARLLEAARQFWHVPEGAGILAAPGASALIAQMPRLAAPGRVHIPQPTYNEHAAAFAAHGWTVTDSPDQARAQVVVHPNNPTGVWHDAETLTAPLVVIDESFADVAPDRSLISLADQPGRVVLKSFGKFWGLAGLRLGFAIAHPDTIARLAGWLGPWPVSGPALSIAEAALSDTQWARDTRTRLNEDAARLDALMLRAGARLTGGTSLFRLYEVNDAAAWQDHLARAHVWSRIFPYSQTLLRLGLPHPGRWAQLDSALRTIP</sequence>
<evidence type="ECO:0000256" key="4">
    <source>
        <dbReference type="ARBA" id="ARBA00012285"/>
    </source>
</evidence>
<keyword evidence="12" id="KW-1185">Reference proteome</keyword>
<dbReference type="Pfam" id="PF00155">
    <property type="entry name" value="Aminotran_1_2"/>
    <property type="match status" value="1"/>
</dbReference>
<proteinExistence type="predicted"/>
<dbReference type="InterPro" id="IPR015422">
    <property type="entry name" value="PyrdxlP-dep_Trfase_small"/>
</dbReference>
<keyword evidence="5" id="KW-0169">Cobalamin biosynthesis</keyword>
<gene>
    <name evidence="11" type="ORF">SAMN05444142_104234</name>
</gene>
<evidence type="ECO:0000256" key="9">
    <source>
        <dbReference type="ARBA" id="ARBA00048531"/>
    </source>
</evidence>
<evidence type="ECO:0000256" key="1">
    <source>
        <dbReference type="ARBA" id="ARBA00001933"/>
    </source>
</evidence>